<dbReference type="eggNOG" id="ENOG502QPTW">
    <property type="taxonomic scope" value="Eukaryota"/>
</dbReference>
<evidence type="ECO:0000313" key="2">
    <source>
        <dbReference type="EnsemblPlants" id="OPUNC09G01900.1"/>
    </source>
</evidence>
<dbReference type="PANTHER" id="PTHR32161">
    <property type="entry name" value="DPP6 N-TERMINAL DOMAIN-LIKE PROTEIN"/>
    <property type="match status" value="1"/>
</dbReference>
<sequence>MVAVMCRATADDRMRWGGDVEEDVVVVPGMGKKRMRKEEGGGGEPDTAMRIEEGRQRWYGSNFFGGDMGSRLKRIQGSTTSELGDGVSDGDGSKETMRVSPPGVVNMSPAVSSSGELVAVASRVVVAERGGWLTWNGKGTFFCHYEPSGTERRVTLPRLHCITSAAVGCSGERLIAVAIRWGRKRRHIKPFDLEKGYFSPLTDFLNPELHHYNPFFSLSSDYVGYHRFGAGAWGDSVVPYRKPMRSPTRRSKEEGDDLCHWLSPRHPPPVAITPRRRFAITAATPCRQHGPAGDGLIAV</sequence>
<organism evidence="2">
    <name type="scientific">Oryza punctata</name>
    <name type="common">Red rice</name>
    <dbReference type="NCBI Taxonomy" id="4537"/>
    <lineage>
        <taxon>Eukaryota</taxon>
        <taxon>Viridiplantae</taxon>
        <taxon>Streptophyta</taxon>
        <taxon>Embryophyta</taxon>
        <taxon>Tracheophyta</taxon>
        <taxon>Spermatophyta</taxon>
        <taxon>Magnoliopsida</taxon>
        <taxon>Liliopsida</taxon>
        <taxon>Poales</taxon>
        <taxon>Poaceae</taxon>
        <taxon>BOP clade</taxon>
        <taxon>Oryzoideae</taxon>
        <taxon>Oryzeae</taxon>
        <taxon>Oryzinae</taxon>
        <taxon>Oryza</taxon>
    </lineage>
</organism>
<dbReference type="PANTHER" id="PTHR32161:SF9">
    <property type="entry name" value="TOLB PROTEIN-LIKE PROTEIN"/>
    <property type="match status" value="1"/>
</dbReference>
<evidence type="ECO:0000256" key="1">
    <source>
        <dbReference type="SAM" id="MobiDB-lite"/>
    </source>
</evidence>
<protein>
    <recommendedName>
        <fullName evidence="4">DUF295 domain-containing protein</fullName>
    </recommendedName>
</protein>
<feature type="region of interest" description="Disordered" evidence="1">
    <location>
        <begin position="76"/>
        <end position="95"/>
    </location>
</feature>
<reference evidence="2" key="2">
    <citation type="submission" date="2018-05" db="EMBL/GenBank/DDBJ databases">
        <title>OpunRS2 (Oryza punctata Reference Sequence Version 2).</title>
        <authorList>
            <person name="Zhang J."/>
            <person name="Kudrna D."/>
            <person name="Lee S."/>
            <person name="Talag J."/>
            <person name="Welchert J."/>
            <person name="Wing R.A."/>
        </authorList>
    </citation>
    <scope>NUCLEOTIDE SEQUENCE [LARGE SCALE GENOMIC DNA]</scope>
</reference>
<proteinExistence type="predicted"/>
<dbReference type="STRING" id="4537.A0A0E0LYT3"/>
<reference evidence="2" key="1">
    <citation type="submission" date="2015-04" db="UniProtKB">
        <authorList>
            <consortium name="EnsemblPlants"/>
        </authorList>
    </citation>
    <scope>IDENTIFICATION</scope>
</reference>
<accession>A0A0E0LYT3</accession>
<dbReference type="AlphaFoldDB" id="A0A0E0LYT3"/>
<name>A0A0E0LYT3_ORYPU</name>
<dbReference type="EnsemblPlants" id="OPUNC09G01900.1">
    <property type="protein sequence ID" value="OPUNC09G01900.1"/>
    <property type="gene ID" value="OPUNC09G01900"/>
</dbReference>
<dbReference type="Proteomes" id="UP000026962">
    <property type="component" value="Chromosome 9"/>
</dbReference>
<keyword evidence="3" id="KW-1185">Reference proteome</keyword>
<dbReference type="HOGENOM" id="CLU_931849_0_0_1"/>
<evidence type="ECO:0000313" key="3">
    <source>
        <dbReference type="Proteomes" id="UP000026962"/>
    </source>
</evidence>
<evidence type="ECO:0008006" key="4">
    <source>
        <dbReference type="Google" id="ProtNLM"/>
    </source>
</evidence>
<dbReference type="Gramene" id="OPUNC09G01900.1">
    <property type="protein sequence ID" value="OPUNC09G01900.1"/>
    <property type="gene ID" value="OPUNC09G01900"/>
</dbReference>